<organism evidence="1 2">
    <name type="scientific">Prunus dulcis</name>
    <name type="common">Almond</name>
    <name type="synonym">Amygdalus dulcis</name>
    <dbReference type="NCBI Taxonomy" id="3755"/>
    <lineage>
        <taxon>Eukaryota</taxon>
        <taxon>Viridiplantae</taxon>
        <taxon>Streptophyta</taxon>
        <taxon>Embryophyta</taxon>
        <taxon>Tracheophyta</taxon>
        <taxon>Spermatophyta</taxon>
        <taxon>Magnoliopsida</taxon>
        <taxon>eudicotyledons</taxon>
        <taxon>Gunneridae</taxon>
        <taxon>Pentapetalae</taxon>
        <taxon>rosids</taxon>
        <taxon>fabids</taxon>
        <taxon>Rosales</taxon>
        <taxon>Rosaceae</taxon>
        <taxon>Amygdaloideae</taxon>
        <taxon>Amygdaleae</taxon>
        <taxon>Prunus</taxon>
    </lineage>
</organism>
<dbReference type="Proteomes" id="UP000327085">
    <property type="component" value="Chromosome 2"/>
</dbReference>
<reference evidence="2" key="1">
    <citation type="journal article" date="2020" name="Plant J.">
        <title>Transposons played a major role in the diversification between the closely related almond and peach genomes: results from the almond genome sequence.</title>
        <authorList>
            <person name="Alioto T."/>
            <person name="Alexiou K.G."/>
            <person name="Bardil A."/>
            <person name="Barteri F."/>
            <person name="Castanera R."/>
            <person name="Cruz F."/>
            <person name="Dhingra A."/>
            <person name="Duval H."/>
            <person name="Fernandez I Marti A."/>
            <person name="Frias L."/>
            <person name="Galan B."/>
            <person name="Garcia J.L."/>
            <person name="Howad W."/>
            <person name="Gomez-Garrido J."/>
            <person name="Gut M."/>
            <person name="Julca I."/>
            <person name="Morata J."/>
            <person name="Puigdomenech P."/>
            <person name="Ribeca P."/>
            <person name="Rubio Cabetas M.J."/>
            <person name="Vlasova A."/>
            <person name="Wirthensohn M."/>
            <person name="Garcia-Mas J."/>
            <person name="Gabaldon T."/>
            <person name="Casacuberta J.M."/>
            <person name="Arus P."/>
        </authorList>
    </citation>
    <scope>NUCLEOTIDE SEQUENCE [LARGE SCALE GENOMIC DNA]</scope>
    <source>
        <strain evidence="2">cv. Texas</strain>
    </source>
</reference>
<accession>A0A5E4GBA7</accession>
<gene>
    <name evidence="1" type="ORF">ALMOND_2B000140</name>
</gene>
<dbReference type="Gramene" id="VVA36868">
    <property type="protein sequence ID" value="VVA36868"/>
    <property type="gene ID" value="Prudul26B000140"/>
</dbReference>
<protein>
    <submittedName>
        <fullName evidence="1">Uncharacterized protein</fullName>
    </submittedName>
</protein>
<sequence>MYHGKNNPPRGPFTRPYAGIFIEHVIRDEQSNWGTFAPNTHARICIELMAKHLSYKCKQPRQRLYSPPRQGRPISTYMPKSRSHMWLNVHIKPGEEDIRQAVMICTQALTGAGLATKSAQDRLANP</sequence>
<evidence type="ECO:0000313" key="1">
    <source>
        <dbReference type="EMBL" id="VVA36868.1"/>
    </source>
</evidence>
<proteinExistence type="predicted"/>
<evidence type="ECO:0000313" key="2">
    <source>
        <dbReference type="Proteomes" id="UP000327085"/>
    </source>
</evidence>
<dbReference type="EMBL" id="CABIKO010000483">
    <property type="protein sequence ID" value="VVA36868.1"/>
    <property type="molecule type" value="Genomic_DNA"/>
</dbReference>
<dbReference type="AlphaFoldDB" id="A0A5E4GBA7"/>
<name>A0A5E4GBA7_PRUDU</name>
<dbReference type="InParanoid" id="A0A5E4GBA7"/>